<name>A0A5C5FUR3_9BASI</name>
<sequence>MLPTPAPSSTSSSTALVSQGYSRPFDRLDTATVYAQLEAQRKAAIDELEKILADLDELKDAYIASIHRRFVELQKHHREVLFTLDCNNVERELAEVQSKGKLTAFLHRLSATFTGLFGSEHKPVLPPSDDGGGAALVLVDPSKPAHAIDRMALEEKVRADEAADKDAIEGIYESIHSLFDAYAGAIVRRFERDDAQQRNTIHEQVEALQAQELENESQRQAIATLVDTIREAFDLFNSQQQQQQQARL</sequence>
<gene>
    <name evidence="2" type="ORF">DMC30DRAFT_447424</name>
</gene>
<dbReference type="AlphaFoldDB" id="A0A5C5FUR3"/>
<evidence type="ECO:0000313" key="3">
    <source>
        <dbReference type="Proteomes" id="UP000311382"/>
    </source>
</evidence>
<evidence type="ECO:0000313" key="2">
    <source>
        <dbReference type="EMBL" id="TNY20016.1"/>
    </source>
</evidence>
<organism evidence="2 3">
    <name type="scientific">Rhodotorula diobovata</name>
    <dbReference type="NCBI Taxonomy" id="5288"/>
    <lineage>
        <taxon>Eukaryota</taxon>
        <taxon>Fungi</taxon>
        <taxon>Dikarya</taxon>
        <taxon>Basidiomycota</taxon>
        <taxon>Pucciniomycotina</taxon>
        <taxon>Microbotryomycetes</taxon>
        <taxon>Sporidiobolales</taxon>
        <taxon>Sporidiobolaceae</taxon>
        <taxon>Rhodotorula</taxon>
    </lineage>
</organism>
<feature type="coiled-coil region" evidence="1">
    <location>
        <begin position="34"/>
        <end position="65"/>
    </location>
</feature>
<keyword evidence="3" id="KW-1185">Reference proteome</keyword>
<evidence type="ECO:0000256" key="1">
    <source>
        <dbReference type="SAM" id="Coils"/>
    </source>
</evidence>
<protein>
    <submittedName>
        <fullName evidence="2">Uncharacterized protein</fullName>
    </submittedName>
</protein>
<dbReference type="Proteomes" id="UP000311382">
    <property type="component" value="Unassembled WGS sequence"/>
</dbReference>
<reference evidence="2 3" key="1">
    <citation type="submission" date="2019-03" db="EMBL/GenBank/DDBJ databases">
        <title>Rhodosporidium diobovatum UCD-FST 08-225 genome sequencing, assembly, and annotation.</title>
        <authorList>
            <person name="Fakankun I.U."/>
            <person name="Fristensky B."/>
            <person name="Levin D.B."/>
        </authorList>
    </citation>
    <scope>NUCLEOTIDE SEQUENCE [LARGE SCALE GENOMIC DNA]</scope>
    <source>
        <strain evidence="2 3">UCD-FST 08-225</strain>
    </source>
</reference>
<accession>A0A5C5FUR3</accession>
<proteinExistence type="predicted"/>
<comment type="caution">
    <text evidence="2">The sequence shown here is derived from an EMBL/GenBank/DDBJ whole genome shotgun (WGS) entry which is preliminary data.</text>
</comment>
<keyword evidence="1" id="KW-0175">Coiled coil</keyword>
<dbReference type="EMBL" id="SOZI01000078">
    <property type="protein sequence ID" value="TNY20016.1"/>
    <property type="molecule type" value="Genomic_DNA"/>
</dbReference>